<dbReference type="RefSeq" id="WP_115929576.1">
    <property type="nucleotide sequence ID" value="NZ_QNVV01000019.1"/>
</dbReference>
<protein>
    <submittedName>
        <fullName evidence="1">Uncharacterized protein</fullName>
    </submittedName>
</protein>
<dbReference type="AlphaFoldDB" id="A0A3D9ATZ9"/>
<evidence type="ECO:0000313" key="2">
    <source>
        <dbReference type="Proteomes" id="UP000256257"/>
    </source>
</evidence>
<dbReference type="Proteomes" id="UP000256257">
    <property type="component" value="Unassembled WGS sequence"/>
</dbReference>
<dbReference type="PROSITE" id="PS51257">
    <property type="entry name" value="PROKAR_LIPOPROTEIN"/>
    <property type="match status" value="1"/>
</dbReference>
<dbReference type="OrthoDB" id="7069376at2"/>
<reference evidence="1 2" key="1">
    <citation type="submission" date="2018-06" db="EMBL/GenBank/DDBJ databases">
        <title>Novel Chryseobacterium species.</title>
        <authorList>
            <person name="Newman J."/>
            <person name="Hugo C."/>
            <person name="Oosthuizen L."/>
            <person name="Charimba G."/>
        </authorList>
    </citation>
    <scope>NUCLEOTIDE SEQUENCE [LARGE SCALE GENOMIC DNA]</scope>
    <source>
        <strain evidence="1 2">7_F195</strain>
    </source>
</reference>
<gene>
    <name evidence="1" type="ORF">DRF67_17420</name>
</gene>
<sequence length="341" mass="38543">MKIKAALGLLLIQLAVSSCQKEHKTAGNESAAVAGDSITVTKKADREDKIDYTNFNIYSISIISSAQKDVLADAFISVSDIYTDPHSIQEDIFKNQKNTPFEQMQRIELDSKHRQKMLDGLHLSENDSLYLYNYQSNTLRKTPLHKLKAVAYLDAYSFDSDELESSYYMVGFQVATQEGNDVDDKYNNAVAYFGNKNPFVEGKMKAIPWKKTGADIAKKYFTNSKLKSGNSYQAQYENMTYYLQDYLEGEILMERKLAIVNDRHEKIFEKTISMAGTDGAEFSPLNGIDTDESNGMQWTGYLFKGKPPVVLGFLAQSFGCPSITFLDKNEKPMVINCDNRH</sequence>
<dbReference type="EMBL" id="QNVV01000019">
    <property type="protein sequence ID" value="REC44632.1"/>
    <property type="molecule type" value="Genomic_DNA"/>
</dbReference>
<organism evidence="1 2">
    <name type="scientific">Chryseobacterium pennipullorum</name>
    <dbReference type="NCBI Taxonomy" id="2258963"/>
    <lineage>
        <taxon>Bacteria</taxon>
        <taxon>Pseudomonadati</taxon>
        <taxon>Bacteroidota</taxon>
        <taxon>Flavobacteriia</taxon>
        <taxon>Flavobacteriales</taxon>
        <taxon>Weeksellaceae</taxon>
        <taxon>Chryseobacterium group</taxon>
        <taxon>Chryseobacterium</taxon>
    </lineage>
</organism>
<keyword evidence="2" id="KW-1185">Reference proteome</keyword>
<proteinExistence type="predicted"/>
<evidence type="ECO:0000313" key="1">
    <source>
        <dbReference type="EMBL" id="REC44632.1"/>
    </source>
</evidence>
<comment type="caution">
    <text evidence="1">The sequence shown here is derived from an EMBL/GenBank/DDBJ whole genome shotgun (WGS) entry which is preliminary data.</text>
</comment>
<name>A0A3D9ATZ9_9FLAO</name>
<accession>A0A3D9ATZ9</accession>